<name>A0A6J4Q534_9BACT</name>
<dbReference type="Gene3D" id="2.120.10.30">
    <property type="entry name" value="TolB, C-terminal domain"/>
    <property type="match status" value="1"/>
</dbReference>
<keyword evidence="1" id="KW-0732">Signal</keyword>
<dbReference type="PROSITE" id="PS51257">
    <property type="entry name" value="PROKAR_LIPOPROTEIN"/>
    <property type="match status" value="1"/>
</dbReference>
<protein>
    <submittedName>
        <fullName evidence="3">Gluconolactonase</fullName>
    </submittedName>
</protein>
<feature type="chain" id="PRO_5026655828" evidence="1">
    <location>
        <begin position="23"/>
        <end position="318"/>
    </location>
</feature>
<gene>
    <name evidence="3" type="ORF">AVDCRST_MAG64-3672</name>
</gene>
<dbReference type="InterPro" id="IPR011042">
    <property type="entry name" value="6-blade_b-propeller_TolB-like"/>
</dbReference>
<feature type="domain" description="SMP-30/Gluconolactonase/LRE-like region" evidence="2">
    <location>
        <begin position="59"/>
        <end position="294"/>
    </location>
</feature>
<dbReference type="PANTHER" id="PTHR47572:SF5">
    <property type="entry name" value="BLR2277 PROTEIN"/>
    <property type="match status" value="1"/>
</dbReference>
<feature type="signal peptide" evidence="1">
    <location>
        <begin position="1"/>
        <end position="22"/>
    </location>
</feature>
<sequence length="318" mass="34124">MGMFARLLVVSVLTLAVVAACAPKREPATATAKSPPEPAEVLFVATQLTEPGSFTAGVEGPACDAAGYVYAVNYAIQGTVGKVGPDGRAEVFVDLPGESTGNGIVFDRAGMMYVADYVGHNVLRVDPMTRDVSVFAHGPTMNQPNDLAIAPDGTIYASDPAWEKGTGQIWRVDRSGAVTLAAGDLGTTNGIEVSPDGNTLYVNESVQRNIWAFSRSTDGSLHDKRLLKKFDDHGFDGMRCDVDGNLYVTRYGKGTVVKLSPEGQILREIEVLGPSPSNLCFGGPDGRTVYVTEADQKRLVQFRVDRPGLAWQRWQQTP</sequence>
<reference evidence="3" key="1">
    <citation type="submission" date="2020-02" db="EMBL/GenBank/DDBJ databases">
        <authorList>
            <person name="Meier V. D."/>
        </authorList>
    </citation>
    <scope>NUCLEOTIDE SEQUENCE</scope>
    <source>
        <strain evidence="3">AVDCRST_MAG64</strain>
    </source>
</reference>
<organism evidence="3">
    <name type="scientific">uncultured Phycisphaerae bacterium</name>
    <dbReference type="NCBI Taxonomy" id="904963"/>
    <lineage>
        <taxon>Bacteria</taxon>
        <taxon>Pseudomonadati</taxon>
        <taxon>Planctomycetota</taxon>
        <taxon>Phycisphaerae</taxon>
        <taxon>environmental samples</taxon>
    </lineage>
</organism>
<dbReference type="PANTHER" id="PTHR47572">
    <property type="entry name" value="LIPOPROTEIN-RELATED"/>
    <property type="match status" value="1"/>
</dbReference>
<evidence type="ECO:0000313" key="3">
    <source>
        <dbReference type="EMBL" id="CAA9433565.1"/>
    </source>
</evidence>
<proteinExistence type="predicted"/>
<dbReference type="EMBL" id="CADCUQ010000842">
    <property type="protein sequence ID" value="CAA9433565.1"/>
    <property type="molecule type" value="Genomic_DNA"/>
</dbReference>
<dbReference type="InterPro" id="IPR013658">
    <property type="entry name" value="SGL"/>
</dbReference>
<dbReference type="Pfam" id="PF08450">
    <property type="entry name" value="SGL"/>
    <property type="match status" value="1"/>
</dbReference>
<evidence type="ECO:0000256" key="1">
    <source>
        <dbReference type="SAM" id="SignalP"/>
    </source>
</evidence>
<accession>A0A6J4Q534</accession>
<evidence type="ECO:0000259" key="2">
    <source>
        <dbReference type="Pfam" id="PF08450"/>
    </source>
</evidence>
<dbReference type="InterPro" id="IPR051262">
    <property type="entry name" value="SMP-30/CGR1_Lactonase"/>
</dbReference>
<dbReference type="AlphaFoldDB" id="A0A6J4Q534"/>
<dbReference type="SUPFAM" id="SSF63829">
    <property type="entry name" value="Calcium-dependent phosphotriesterase"/>
    <property type="match status" value="1"/>
</dbReference>